<dbReference type="EMBL" id="CP119880">
    <property type="protein sequence ID" value="WFD35866.1"/>
    <property type="molecule type" value="Genomic_DNA"/>
</dbReference>
<feature type="transmembrane region" description="Helical" evidence="7">
    <location>
        <begin position="75"/>
        <end position="98"/>
    </location>
</feature>
<comment type="subcellular location">
    <subcellularLocation>
        <location evidence="1">Membrane</location>
        <topology evidence="1">Multi-pass membrane protein</topology>
    </subcellularLocation>
</comment>
<dbReference type="PANTHER" id="PTHR16201">
    <property type="entry name" value="SEVEN TRANSMEMBRANE PROTEIN 1-RELATED"/>
    <property type="match status" value="1"/>
</dbReference>
<dbReference type="Pfam" id="PF04193">
    <property type="entry name" value="PQ-loop"/>
    <property type="match status" value="2"/>
</dbReference>
<keyword evidence="3 7" id="KW-1133">Transmembrane helix</keyword>
<dbReference type="AlphaFoldDB" id="A0AAF0JC20"/>
<feature type="transmembrane region" description="Helical" evidence="7">
    <location>
        <begin position="200"/>
        <end position="218"/>
    </location>
</feature>
<dbReference type="InterPro" id="IPR006603">
    <property type="entry name" value="PQ-loop_rpt"/>
</dbReference>
<evidence type="ECO:0000313" key="8">
    <source>
        <dbReference type="EMBL" id="WFD35866.1"/>
    </source>
</evidence>
<organism evidence="8 9">
    <name type="scientific">Malassezia cuniculi</name>
    <dbReference type="NCBI Taxonomy" id="948313"/>
    <lineage>
        <taxon>Eukaryota</taxon>
        <taxon>Fungi</taxon>
        <taxon>Dikarya</taxon>
        <taxon>Basidiomycota</taxon>
        <taxon>Ustilaginomycotina</taxon>
        <taxon>Malasseziomycetes</taxon>
        <taxon>Malasseziales</taxon>
        <taxon>Malasseziaceae</taxon>
        <taxon>Malassezia</taxon>
    </lineage>
</organism>
<dbReference type="GO" id="GO:0098852">
    <property type="term" value="C:lytic vacuole membrane"/>
    <property type="evidence" value="ECO:0007669"/>
    <property type="project" value="UniProtKB-ARBA"/>
</dbReference>
<sequence>MHIIDSAISVAEVTTSERLSTLMGWLSIACWVIVYTPQIHENYVLKSSEGLSIWFILIWLGGDTFNLFGGVLQGVLWTMIFLAGYYVFCDLLLIYQWWYYGKYYRDGKYIGNGTGEEATLLGHDDEPSNEPLGSAIAQTYDTLVRVTNGWNSHHVAIYKYTAAVVFVIVTGVVAWIRAGVPSNVPKAPLDDMPFRWDAQVLGWLSAFLYLSSRIPQIIKNRETKCMGLSLALFVFALFGNLTYILSIMLLSRKRMYLVENSSWLVGSVGTILLDMVVLTQFFVYAPARREIMAGRALHHTP</sequence>
<feature type="transmembrane region" description="Helical" evidence="7">
    <location>
        <begin position="51"/>
        <end position="69"/>
    </location>
</feature>
<keyword evidence="2 7" id="KW-0812">Transmembrane</keyword>
<feature type="transmembrane region" description="Helical" evidence="7">
    <location>
        <begin position="230"/>
        <end position="251"/>
    </location>
</feature>
<dbReference type="GO" id="GO:0034486">
    <property type="term" value="P:vacuolar transmembrane transport"/>
    <property type="evidence" value="ECO:0007669"/>
    <property type="project" value="UniProtKB-ARBA"/>
</dbReference>
<evidence type="ECO:0000256" key="1">
    <source>
        <dbReference type="ARBA" id="ARBA00004141"/>
    </source>
</evidence>
<feature type="transmembrane region" description="Helical" evidence="7">
    <location>
        <begin position="263"/>
        <end position="285"/>
    </location>
</feature>
<feature type="transmembrane region" description="Helical" evidence="7">
    <location>
        <begin position="160"/>
        <end position="180"/>
    </location>
</feature>
<name>A0AAF0JC20_9BASI</name>
<feature type="transmembrane region" description="Helical" evidence="7">
    <location>
        <begin position="22"/>
        <end position="39"/>
    </location>
</feature>
<evidence type="ECO:0000256" key="5">
    <source>
        <dbReference type="ARBA" id="ARBA00038039"/>
    </source>
</evidence>
<reference evidence="8" key="1">
    <citation type="submission" date="2023-03" db="EMBL/GenBank/DDBJ databases">
        <title>Mating type loci evolution in Malassezia.</title>
        <authorList>
            <person name="Coelho M.A."/>
        </authorList>
    </citation>
    <scope>NUCLEOTIDE SEQUENCE</scope>
    <source>
        <strain evidence="8">CBS 11721</strain>
    </source>
</reference>
<gene>
    <name evidence="8" type="ORF">MCUN1_002734</name>
</gene>
<dbReference type="Gene3D" id="1.20.1280.290">
    <property type="match status" value="2"/>
</dbReference>
<comment type="catalytic activity">
    <reaction evidence="6">
        <text>L-histidine(out) + L-arginine(in) = L-histidine(in) + L-arginine(out)</text>
        <dbReference type="Rhea" id="RHEA:71063"/>
        <dbReference type="ChEBI" id="CHEBI:32682"/>
        <dbReference type="ChEBI" id="CHEBI:57595"/>
    </reaction>
</comment>
<dbReference type="SMART" id="SM00679">
    <property type="entry name" value="CTNS"/>
    <property type="match status" value="2"/>
</dbReference>
<dbReference type="GO" id="GO:0015174">
    <property type="term" value="F:basic amino acid transmembrane transporter activity"/>
    <property type="evidence" value="ECO:0007669"/>
    <property type="project" value="UniProtKB-ARBA"/>
</dbReference>
<evidence type="ECO:0000256" key="7">
    <source>
        <dbReference type="SAM" id="Phobius"/>
    </source>
</evidence>
<protein>
    <submittedName>
        <fullName evidence="8">Uncharacterized protein</fullName>
    </submittedName>
</protein>
<keyword evidence="9" id="KW-1185">Reference proteome</keyword>
<dbReference type="InterPro" id="IPR051415">
    <property type="entry name" value="LAAT-1"/>
</dbReference>
<keyword evidence="4 7" id="KW-0472">Membrane</keyword>
<evidence type="ECO:0000256" key="3">
    <source>
        <dbReference type="ARBA" id="ARBA00022989"/>
    </source>
</evidence>
<evidence type="ECO:0000256" key="6">
    <source>
        <dbReference type="ARBA" id="ARBA00050768"/>
    </source>
</evidence>
<evidence type="ECO:0000256" key="4">
    <source>
        <dbReference type="ARBA" id="ARBA00023136"/>
    </source>
</evidence>
<dbReference type="Proteomes" id="UP001219933">
    <property type="component" value="Chromosome 4"/>
</dbReference>
<dbReference type="PANTHER" id="PTHR16201:SF44">
    <property type="entry name" value="SEVEN TRANSMEMBRANE PROTEIN 1"/>
    <property type="match status" value="1"/>
</dbReference>
<dbReference type="FunFam" id="1.20.1280.290:FF:000009">
    <property type="entry name" value="PQ loop repeat family protein"/>
    <property type="match status" value="1"/>
</dbReference>
<proteinExistence type="inferred from homology"/>
<accession>A0AAF0JC20</accession>
<evidence type="ECO:0000256" key="2">
    <source>
        <dbReference type="ARBA" id="ARBA00022692"/>
    </source>
</evidence>
<evidence type="ECO:0000313" key="9">
    <source>
        <dbReference type="Proteomes" id="UP001219933"/>
    </source>
</evidence>
<dbReference type="FunFam" id="1.20.1280.290:FF:000012">
    <property type="entry name" value="Vacuolar membrane PQ loop repeat protein"/>
    <property type="match status" value="1"/>
</dbReference>
<comment type="similarity">
    <text evidence="5">Belongs to the laat-1 family.</text>
</comment>